<reference evidence="14 15" key="1">
    <citation type="journal article" date="2020" name="bioRxiv">
        <title>Sequence and annotation of 42 cannabis genomes reveals extensive copy number variation in cannabinoid synthesis and pathogen resistance genes.</title>
        <authorList>
            <person name="Mckernan K.J."/>
            <person name="Helbert Y."/>
            <person name="Kane L.T."/>
            <person name="Ebling H."/>
            <person name="Zhang L."/>
            <person name="Liu B."/>
            <person name="Eaton Z."/>
            <person name="Mclaughlin S."/>
            <person name="Kingan S."/>
            <person name="Baybayan P."/>
            <person name="Concepcion G."/>
            <person name="Jordan M."/>
            <person name="Riva A."/>
            <person name="Barbazuk W."/>
            <person name="Harkins T."/>
        </authorList>
    </citation>
    <scope>NUCLEOTIDE SEQUENCE [LARGE SCALE GENOMIC DNA]</scope>
    <source>
        <strain evidence="14 15">cv. Jamaican Lion 4</strain>
        <strain evidence="13">Father</strain>
        <strain evidence="12">Mother</strain>
        <tissue evidence="12">Leaf</tissue>
    </source>
</reference>
<evidence type="ECO:0000313" key="12">
    <source>
        <dbReference type="EMBL" id="KAF4370947.1"/>
    </source>
</evidence>
<dbReference type="InterPro" id="IPR036236">
    <property type="entry name" value="Znf_C2H2_sf"/>
</dbReference>
<evidence type="ECO:0000256" key="7">
    <source>
        <dbReference type="ARBA" id="ARBA00023163"/>
    </source>
</evidence>
<dbReference type="InterPro" id="IPR013087">
    <property type="entry name" value="Znf_C2H2_type"/>
</dbReference>
<keyword evidence="5" id="KW-0862">Zinc</keyword>
<dbReference type="GO" id="GO:0005634">
    <property type="term" value="C:nucleus"/>
    <property type="evidence" value="ECO:0007669"/>
    <property type="project" value="UniProtKB-SubCell"/>
</dbReference>
<feature type="region of interest" description="Disordered" evidence="10">
    <location>
        <begin position="1"/>
        <end position="83"/>
    </location>
</feature>
<dbReference type="PANTHER" id="PTHR26374">
    <property type="entry name" value="ZINC FINGER PROTEIN ZAT5"/>
    <property type="match status" value="1"/>
</dbReference>
<keyword evidence="7" id="KW-0804">Transcription</keyword>
<protein>
    <recommendedName>
        <fullName evidence="11">C2H2-type domain-containing protein</fullName>
    </recommendedName>
</protein>
<name>A0A7J6FJZ1_CANSA</name>
<keyword evidence="8" id="KW-0539">Nucleus</keyword>
<evidence type="ECO:0000313" key="13">
    <source>
        <dbReference type="EMBL" id="KAF4403338.1"/>
    </source>
</evidence>
<evidence type="ECO:0000256" key="6">
    <source>
        <dbReference type="ARBA" id="ARBA00023015"/>
    </source>
</evidence>
<feature type="compositionally biased region" description="Basic and acidic residues" evidence="10">
    <location>
        <begin position="29"/>
        <end position="44"/>
    </location>
</feature>
<dbReference type="PROSITE" id="PS00028">
    <property type="entry name" value="ZINC_FINGER_C2H2_1"/>
    <property type="match status" value="1"/>
</dbReference>
<keyword evidence="4 9" id="KW-0863">Zinc-finger</keyword>
<organism evidence="12 14">
    <name type="scientific">Cannabis sativa</name>
    <name type="common">Hemp</name>
    <name type="synonym">Marijuana</name>
    <dbReference type="NCBI Taxonomy" id="3483"/>
    <lineage>
        <taxon>Eukaryota</taxon>
        <taxon>Viridiplantae</taxon>
        <taxon>Streptophyta</taxon>
        <taxon>Embryophyta</taxon>
        <taxon>Tracheophyta</taxon>
        <taxon>Spermatophyta</taxon>
        <taxon>Magnoliopsida</taxon>
        <taxon>eudicotyledons</taxon>
        <taxon>Gunneridae</taxon>
        <taxon>Pentapetalae</taxon>
        <taxon>rosids</taxon>
        <taxon>fabids</taxon>
        <taxon>Rosales</taxon>
        <taxon>Cannabaceae</taxon>
        <taxon>Cannabis</taxon>
    </lineage>
</organism>
<dbReference type="Proteomes" id="UP000583929">
    <property type="component" value="Unassembled WGS sequence"/>
</dbReference>
<evidence type="ECO:0000313" key="14">
    <source>
        <dbReference type="Proteomes" id="UP000525078"/>
    </source>
</evidence>
<gene>
    <name evidence="12" type="ORF">F8388_002840</name>
    <name evidence="13" type="ORF">G4B88_007984</name>
</gene>
<evidence type="ECO:0000313" key="15">
    <source>
        <dbReference type="Proteomes" id="UP000583929"/>
    </source>
</evidence>
<dbReference type="SUPFAM" id="SSF57667">
    <property type="entry name" value="beta-beta-alpha zinc fingers"/>
    <property type="match status" value="1"/>
</dbReference>
<evidence type="ECO:0000256" key="4">
    <source>
        <dbReference type="ARBA" id="ARBA00022771"/>
    </source>
</evidence>
<comment type="caution">
    <text evidence="12">The sequence shown here is derived from an EMBL/GenBank/DDBJ whole genome shotgun (WGS) entry which is preliminary data.</text>
</comment>
<dbReference type="AlphaFoldDB" id="A0A7J6FJZ1"/>
<evidence type="ECO:0000256" key="9">
    <source>
        <dbReference type="PROSITE-ProRule" id="PRU00042"/>
    </source>
</evidence>
<proteinExistence type="predicted"/>
<dbReference type="EMBL" id="JAATIP010000114">
    <property type="protein sequence ID" value="KAF4370947.1"/>
    <property type="molecule type" value="Genomic_DNA"/>
</dbReference>
<evidence type="ECO:0000256" key="8">
    <source>
        <dbReference type="ARBA" id="ARBA00023242"/>
    </source>
</evidence>
<accession>A0A7J6FJZ1</accession>
<dbReference type="EMBL" id="JAATIQ010000004">
    <property type="protein sequence ID" value="KAF4403338.1"/>
    <property type="molecule type" value="Genomic_DNA"/>
</dbReference>
<evidence type="ECO:0000256" key="5">
    <source>
        <dbReference type="ARBA" id="ARBA00022833"/>
    </source>
</evidence>
<feature type="compositionally biased region" description="Basic and acidic residues" evidence="10">
    <location>
        <begin position="70"/>
        <end position="83"/>
    </location>
</feature>
<evidence type="ECO:0000256" key="10">
    <source>
        <dbReference type="SAM" id="MobiDB-lite"/>
    </source>
</evidence>
<dbReference type="PROSITE" id="PS50157">
    <property type="entry name" value="ZINC_FINGER_C2H2_2"/>
    <property type="match status" value="1"/>
</dbReference>
<evidence type="ECO:0000256" key="1">
    <source>
        <dbReference type="ARBA" id="ARBA00004123"/>
    </source>
</evidence>
<feature type="compositionally biased region" description="Acidic residues" evidence="10">
    <location>
        <begin position="18"/>
        <end position="28"/>
    </location>
</feature>
<keyword evidence="15" id="KW-1185">Reference proteome</keyword>
<evidence type="ECO:0000259" key="11">
    <source>
        <dbReference type="PROSITE" id="PS50157"/>
    </source>
</evidence>
<dbReference type="GO" id="GO:0008270">
    <property type="term" value="F:zinc ion binding"/>
    <property type="evidence" value="ECO:0007669"/>
    <property type="project" value="UniProtKB-KW"/>
</dbReference>
<feature type="domain" description="C2H2-type" evidence="11">
    <location>
        <begin position="87"/>
        <end position="114"/>
    </location>
</feature>
<evidence type="ECO:0000256" key="2">
    <source>
        <dbReference type="ARBA" id="ARBA00022723"/>
    </source>
</evidence>
<comment type="subcellular location">
    <subcellularLocation>
        <location evidence="1">Nucleus</location>
    </subcellularLocation>
</comment>
<dbReference type="Gene3D" id="3.30.160.60">
    <property type="entry name" value="Classic Zinc Finger"/>
    <property type="match status" value="1"/>
</dbReference>
<keyword evidence="2" id="KW-0479">Metal-binding</keyword>
<dbReference type="Proteomes" id="UP000525078">
    <property type="component" value="Unassembled WGS sequence"/>
</dbReference>
<evidence type="ECO:0000256" key="3">
    <source>
        <dbReference type="ARBA" id="ARBA00022737"/>
    </source>
</evidence>
<keyword evidence="6" id="KW-0805">Transcription regulation</keyword>
<dbReference type="Pfam" id="PF13912">
    <property type="entry name" value="zf-C2H2_6"/>
    <property type="match status" value="2"/>
</dbReference>
<dbReference type="PANTHER" id="PTHR26374:SF456">
    <property type="entry name" value="ZINC FINGER PROTEIN ZAT5-LIKE"/>
    <property type="match status" value="1"/>
</dbReference>
<keyword evidence="3" id="KW-0677">Repeat</keyword>
<sequence length="138" mass="15877">MNKESQDPTSVQPKSSSSDEENQDEDYCLEEHHEEQEKGKETKKNNKRTRSTFETGRALGGHVRTHKNKGPADKDRVQNEESKNKVYSCALCPRTFERKQSLGGHMKYHSNEDKKMKSAVSSLLLLSKSYDQDPNFDR</sequence>